<dbReference type="PROSITE" id="PS51826">
    <property type="entry name" value="PSBD"/>
    <property type="match status" value="1"/>
</dbReference>
<dbReference type="SUPFAM" id="SSF47005">
    <property type="entry name" value="Peripheral subunit-binding domain of 2-oxo acid dehydrogenase complex"/>
    <property type="match status" value="1"/>
</dbReference>
<dbReference type="Pfam" id="PF02817">
    <property type="entry name" value="E3_binding"/>
    <property type="match status" value="1"/>
</dbReference>
<dbReference type="Pfam" id="PF00364">
    <property type="entry name" value="Biotin_lipoyl"/>
    <property type="match status" value="1"/>
</dbReference>
<dbReference type="PROSITE" id="PS50968">
    <property type="entry name" value="BIOTINYL_LIPOYL"/>
    <property type="match status" value="1"/>
</dbReference>
<reference evidence="8 9" key="1">
    <citation type="submission" date="2020-03" db="EMBL/GenBank/DDBJ databases">
        <title>Roseomonas selenitidurans sp. nov. isolated from urban soil.</title>
        <authorList>
            <person name="Liu H."/>
        </authorList>
    </citation>
    <scope>NUCLEOTIDE SEQUENCE [LARGE SCALE GENOMIC DNA]</scope>
    <source>
        <strain evidence="8 9">BU-1</strain>
    </source>
</reference>
<evidence type="ECO:0000256" key="4">
    <source>
        <dbReference type="RuleBase" id="RU003423"/>
    </source>
</evidence>
<evidence type="ECO:0000256" key="5">
    <source>
        <dbReference type="SAM" id="MobiDB-lite"/>
    </source>
</evidence>
<dbReference type="SUPFAM" id="SSF51230">
    <property type="entry name" value="Single hybrid motif"/>
    <property type="match status" value="1"/>
</dbReference>
<feature type="domain" description="Peripheral subunit-binding (PSBD)" evidence="7">
    <location>
        <begin position="195"/>
        <end position="232"/>
    </location>
</feature>
<feature type="compositionally biased region" description="Low complexity" evidence="5">
    <location>
        <begin position="141"/>
        <end position="153"/>
    </location>
</feature>
<dbReference type="Proteomes" id="UP000787635">
    <property type="component" value="Unassembled WGS sequence"/>
</dbReference>
<evidence type="ECO:0000259" key="6">
    <source>
        <dbReference type="PROSITE" id="PS50968"/>
    </source>
</evidence>
<sequence length="496" mass="50584">MNTPITMPTLSDTMETGRLVKWTKAAGDPVKKGDAVAEVETDKAVMDVEAFHDGFLAGPLAALNTDLPVGQVIGYIADAPAQEEAAPAKAAPAATHPKAIPAAVPAPSAAASLTGVEAQTPKASKPAALAKAAEVPASAKPAAASRSAVEAPATPVSGNTTASSVHENAAPGTPTPQSNAMPVVPGAASPPAHVDSSPLARRAAEAAGVSLAGLHGSGPHGRIVAADVEAARHGAPATKEQAVAAPVSPVLPDDGIRALYPEGSYDLVPHDAMRRIIAARLVQSSVTIPHFQLTVDCDIGALLTARHGINRDAPLDAAGVPLWDLSINDFVIKALAVALQRVPAANAIWTDAGMLRFRRSDIGVAVAIDGGLITPVVREADAKSLSTLSNEVKALAARARARKLKPAEYQGGVSTVSNLGMRGIREFTALINPPQSSILAVGVGEQRPVGRDGQLVLATMMTVTLSCDHRVVDGALGAELIEAVKALIENPVMMAV</sequence>
<dbReference type="RefSeq" id="WP_168034320.1">
    <property type="nucleotide sequence ID" value="NZ_JAAVNE010000049.1"/>
</dbReference>
<evidence type="ECO:0000259" key="7">
    <source>
        <dbReference type="PROSITE" id="PS51826"/>
    </source>
</evidence>
<evidence type="ECO:0000256" key="1">
    <source>
        <dbReference type="ARBA" id="ARBA00001938"/>
    </source>
</evidence>
<keyword evidence="4" id="KW-0808">Transferase</keyword>
<proteinExistence type="inferred from homology"/>
<dbReference type="SUPFAM" id="SSF52777">
    <property type="entry name" value="CoA-dependent acyltransferases"/>
    <property type="match status" value="1"/>
</dbReference>
<dbReference type="Gene3D" id="3.30.559.10">
    <property type="entry name" value="Chloramphenicol acetyltransferase-like domain"/>
    <property type="match status" value="1"/>
</dbReference>
<dbReference type="InterPro" id="IPR045257">
    <property type="entry name" value="E2/Pdx1"/>
</dbReference>
<dbReference type="InterPro" id="IPR004167">
    <property type="entry name" value="PSBD"/>
</dbReference>
<keyword evidence="3 4" id="KW-0450">Lipoyl</keyword>
<dbReference type="InterPro" id="IPR023213">
    <property type="entry name" value="CAT-like_dom_sf"/>
</dbReference>
<name>A0ABX1E981_9PROT</name>
<comment type="similarity">
    <text evidence="2 4">Belongs to the 2-oxoacid dehydrogenase family.</text>
</comment>
<dbReference type="InterPro" id="IPR001078">
    <property type="entry name" value="2-oxoacid_DH_actylTfrase"/>
</dbReference>
<keyword evidence="4" id="KW-0012">Acyltransferase</keyword>
<dbReference type="Gene3D" id="2.40.50.100">
    <property type="match status" value="1"/>
</dbReference>
<dbReference type="InterPro" id="IPR036625">
    <property type="entry name" value="E3-bd_dom_sf"/>
</dbReference>
<dbReference type="PROSITE" id="PS00189">
    <property type="entry name" value="LIPOYL"/>
    <property type="match status" value="1"/>
</dbReference>
<dbReference type="Pfam" id="PF00198">
    <property type="entry name" value="2-oxoacid_dh"/>
    <property type="match status" value="1"/>
</dbReference>
<dbReference type="Gene3D" id="4.10.320.10">
    <property type="entry name" value="E3-binding domain"/>
    <property type="match status" value="1"/>
</dbReference>
<dbReference type="InterPro" id="IPR003016">
    <property type="entry name" value="2-oxoA_DH_lipoyl-BS"/>
</dbReference>
<keyword evidence="8" id="KW-0670">Pyruvate</keyword>
<evidence type="ECO:0000256" key="3">
    <source>
        <dbReference type="ARBA" id="ARBA00022823"/>
    </source>
</evidence>
<evidence type="ECO:0000313" key="9">
    <source>
        <dbReference type="Proteomes" id="UP000787635"/>
    </source>
</evidence>
<gene>
    <name evidence="8" type="ORF">HEQ75_22225</name>
</gene>
<feature type="compositionally biased region" description="Polar residues" evidence="5">
    <location>
        <begin position="156"/>
        <end position="166"/>
    </location>
</feature>
<dbReference type="EMBL" id="JAAVNE010000049">
    <property type="protein sequence ID" value="NKC33596.1"/>
    <property type="molecule type" value="Genomic_DNA"/>
</dbReference>
<accession>A0ABX1E981</accession>
<feature type="domain" description="Lipoyl-binding" evidence="6">
    <location>
        <begin position="2"/>
        <end position="77"/>
    </location>
</feature>
<dbReference type="PANTHER" id="PTHR23151:SF90">
    <property type="entry name" value="DIHYDROLIPOYLLYSINE-RESIDUE ACETYLTRANSFERASE COMPONENT OF PYRUVATE DEHYDROGENASE COMPLEX, MITOCHONDRIAL-RELATED"/>
    <property type="match status" value="1"/>
</dbReference>
<dbReference type="CDD" id="cd06849">
    <property type="entry name" value="lipoyl_domain"/>
    <property type="match status" value="1"/>
</dbReference>
<comment type="caution">
    <text evidence="8">The sequence shown here is derived from an EMBL/GenBank/DDBJ whole genome shotgun (WGS) entry which is preliminary data.</text>
</comment>
<evidence type="ECO:0000313" key="8">
    <source>
        <dbReference type="EMBL" id="NKC33596.1"/>
    </source>
</evidence>
<dbReference type="PANTHER" id="PTHR23151">
    <property type="entry name" value="DIHYDROLIPOAMIDE ACETYL/SUCCINYL-TRANSFERASE-RELATED"/>
    <property type="match status" value="1"/>
</dbReference>
<comment type="cofactor">
    <cofactor evidence="1 4">
        <name>(R)-lipoate</name>
        <dbReference type="ChEBI" id="CHEBI:83088"/>
    </cofactor>
</comment>
<keyword evidence="9" id="KW-1185">Reference proteome</keyword>
<protein>
    <recommendedName>
        <fullName evidence="4">Dihydrolipoamide acetyltransferase component of pyruvate dehydrogenase complex</fullName>
        <ecNumber evidence="4">2.3.1.-</ecNumber>
    </recommendedName>
</protein>
<dbReference type="InterPro" id="IPR011053">
    <property type="entry name" value="Single_hybrid_motif"/>
</dbReference>
<dbReference type="InterPro" id="IPR000089">
    <property type="entry name" value="Biotin_lipoyl"/>
</dbReference>
<feature type="region of interest" description="Disordered" evidence="5">
    <location>
        <begin position="141"/>
        <end position="201"/>
    </location>
</feature>
<organism evidence="8 9">
    <name type="scientific">Falsiroseomonas selenitidurans</name>
    <dbReference type="NCBI Taxonomy" id="2716335"/>
    <lineage>
        <taxon>Bacteria</taxon>
        <taxon>Pseudomonadati</taxon>
        <taxon>Pseudomonadota</taxon>
        <taxon>Alphaproteobacteria</taxon>
        <taxon>Acetobacterales</taxon>
        <taxon>Roseomonadaceae</taxon>
        <taxon>Falsiroseomonas</taxon>
    </lineage>
</organism>
<dbReference type="EC" id="2.3.1.-" evidence="4"/>
<evidence type="ECO:0000256" key="2">
    <source>
        <dbReference type="ARBA" id="ARBA00007317"/>
    </source>
</evidence>